<accession>A0A1H8STL2</accession>
<feature type="chain" id="PRO_5011599785" evidence="11">
    <location>
        <begin position="26"/>
        <end position="359"/>
    </location>
</feature>
<evidence type="ECO:0000256" key="7">
    <source>
        <dbReference type="ARBA" id="ARBA00023065"/>
    </source>
</evidence>
<keyword evidence="10" id="KW-0998">Cell outer membrane</keyword>
<dbReference type="Pfam" id="PF13609">
    <property type="entry name" value="Porin_4"/>
    <property type="match status" value="1"/>
</dbReference>
<dbReference type="OrthoDB" id="8957883at2"/>
<reference evidence="13 14" key="1">
    <citation type="submission" date="2016-10" db="EMBL/GenBank/DDBJ databases">
        <authorList>
            <person name="de Groot N.N."/>
        </authorList>
    </citation>
    <scope>NUCLEOTIDE SEQUENCE [LARGE SCALE GENOMIC DNA]</scope>
    <source>
        <strain evidence="13 14">CGMCC 1.6291</strain>
    </source>
</reference>
<organism evidence="13 14">
    <name type="scientific">Aquisalimonas asiatica</name>
    <dbReference type="NCBI Taxonomy" id="406100"/>
    <lineage>
        <taxon>Bacteria</taxon>
        <taxon>Pseudomonadati</taxon>
        <taxon>Pseudomonadota</taxon>
        <taxon>Gammaproteobacteria</taxon>
        <taxon>Chromatiales</taxon>
        <taxon>Ectothiorhodospiraceae</taxon>
        <taxon>Aquisalimonas</taxon>
    </lineage>
</organism>
<dbReference type="STRING" id="406100.SAMN04488052_103197"/>
<keyword evidence="8" id="KW-0626">Porin</keyword>
<sequence length="359" mass="38045">MTTTNTLVRYSGAAALVLAAGMAKADTEVEVHGIIDVYGGAQNPLDEDRWTGKLSAGGKDTSYWGISARHQVNDNVAVVGDLEAFFRPDSAEQGRFDGDVFFARNANVGVETEYGTVRGGRVTAPLFLPMAFTNPFGGSFEFSPANYHTYAGGPEFAHLVGDSGWSDTVQYTAPTVNGMTFTVMYGFGDEESDSRGDDRVGANLVYRDGGFTGTAAAHAIDYGLDFNSSGEGGTQYAALLGGMYDFGTFQLYGQYQHIDNDLDTDDFSMNTVTAGVSVDAGPGQVLASYAFSDGSRLGGGGEEPGDGEVNDGGDRNTWAVGYELPVGDMATAYATYFMDDIDDIDDEGHNVGAGMQLRF</sequence>
<dbReference type="GO" id="GO:0006811">
    <property type="term" value="P:monoatomic ion transport"/>
    <property type="evidence" value="ECO:0007669"/>
    <property type="project" value="UniProtKB-KW"/>
</dbReference>
<evidence type="ECO:0000256" key="10">
    <source>
        <dbReference type="ARBA" id="ARBA00023237"/>
    </source>
</evidence>
<keyword evidence="3" id="KW-0813">Transport</keyword>
<dbReference type="Gene3D" id="2.40.160.10">
    <property type="entry name" value="Porin"/>
    <property type="match status" value="1"/>
</dbReference>
<evidence type="ECO:0000256" key="4">
    <source>
        <dbReference type="ARBA" id="ARBA00022452"/>
    </source>
</evidence>
<dbReference type="EMBL" id="FOEG01000003">
    <property type="protein sequence ID" value="SEO82100.1"/>
    <property type="molecule type" value="Genomic_DNA"/>
</dbReference>
<keyword evidence="7" id="KW-0406">Ion transport</keyword>
<comment type="subunit">
    <text evidence="2">Homotrimer.</text>
</comment>
<evidence type="ECO:0000256" key="5">
    <source>
        <dbReference type="ARBA" id="ARBA00022692"/>
    </source>
</evidence>
<dbReference type="GO" id="GO:0009279">
    <property type="term" value="C:cell outer membrane"/>
    <property type="evidence" value="ECO:0007669"/>
    <property type="project" value="UniProtKB-SubCell"/>
</dbReference>
<evidence type="ECO:0000313" key="13">
    <source>
        <dbReference type="EMBL" id="SEO82100.1"/>
    </source>
</evidence>
<evidence type="ECO:0000256" key="2">
    <source>
        <dbReference type="ARBA" id="ARBA00011233"/>
    </source>
</evidence>
<dbReference type="InterPro" id="IPR050298">
    <property type="entry name" value="Gram-neg_bact_OMP"/>
</dbReference>
<dbReference type="PANTHER" id="PTHR34501">
    <property type="entry name" value="PROTEIN YDDL-RELATED"/>
    <property type="match status" value="1"/>
</dbReference>
<evidence type="ECO:0000256" key="6">
    <source>
        <dbReference type="ARBA" id="ARBA00022729"/>
    </source>
</evidence>
<proteinExistence type="predicted"/>
<dbReference type="RefSeq" id="WP_091642452.1">
    <property type="nucleotide sequence ID" value="NZ_FOEG01000003.1"/>
</dbReference>
<evidence type="ECO:0000256" key="9">
    <source>
        <dbReference type="ARBA" id="ARBA00023136"/>
    </source>
</evidence>
<keyword evidence="6 11" id="KW-0732">Signal</keyword>
<keyword evidence="5" id="KW-0812">Transmembrane</keyword>
<dbReference type="AlphaFoldDB" id="A0A1H8STL2"/>
<feature type="signal peptide" evidence="11">
    <location>
        <begin position="1"/>
        <end position="25"/>
    </location>
</feature>
<evidence type="ECO:0000256" key="3">
    <source>
        <dbReference type="ARBA" id="ARBA00022448"/>
    </source>
</evidence>
<dbReference type="SUPFAM" id="SSF56935">
    <property type="entry name" value="Porins"/>
    <property type="match status" value="1"/>
</dbReference>
<protein>
    <submittedName>
        <fullName evidence="13">Outer membrane protein (Porin)</fullName>
    </submittedName>
</protein>
<keyword evidence="14" id="KW-1185">Reference proteome</keyword>
<dbReference type="GO" id="GO:0046930">
    <property type="term" value="C:pore complex"/>
    <property type="evidence" value="ECO:0007669"/>
    <property type="project" value="UniProtKB-KW"/>
</dbReference>
<evidence type="ECO:0000256" key="1">
    <source>
        <dbReference type="ARBA" id="ARBA00004571"/>
    </source>
</evidence>
<name>A0A1H8STL2_9GAMM</name>
<evidence type="ECO:0000256" key="11">
    <source>
        <dbReference type="SAM" id="SignalP"/>
    </source>
</evidence>
<evidence type="ECO:0000259" key="12">
    <source>
        <dbReference type="Pfam" id="PF13609"/>
    </source>
</evidence>
<evidence type="ECO:0000256" key="8">
    <source>
        <dbReference type="ARBA" id="ARBA00023114"/>
    </source>
</evidence>
<dbReference type="CDD" id="cd00342">
    <property type="entry name" value="gram_neg_porins"/>
    <property type="match status" value="1"/>
</dbReference>
<dbReference type="GO" id="GO:0015288">
    <property type="term" value="F:porin activity"/>
    <property type="evidence" value="ECO:0007669"/>
    <property type="project" value="UniProtKB-KW"/>
</dbReference>
<dbReference type="InterPro" id="IPR023614">
    <property type="entry name" value="Porin_dom_sf"/>
</dbReference>
<dbReference type="InterPro" id="IPR033900">
    <property type="entry name" value="Gram_neg_porin_domain"/>
</dbReference>
<comment type="subcellular location">
    <subcellularLocation>
        <location evidence="1">Cell outer membrane</location>
        <topology evidence="1">Multi-pass membrane protein</topology>
    </subcellularLocation>
</comment>
<dbReference type="PANTHER" id="PTHR34501:SF9">
    <property type="entry name" value="MAJOR OUTER MEMBRANE PROTEIN P.IA"/>
    <property type="match status" value="1"/>
</dbReference>
<feature type="domain" description="Porin" evidence="12">
    <location>
        <begin position="13"/>
        <end position="342"/>
    </location>
</feature>
<dbReference type="Proteomes" id="UP000199657">
    <property type="component" value="Unassembled WGS sequence"/>
</dbReference>
<evidence type="ECO:0000313" key="14">
    <source>
        <dbReference type="Proteomes" id="UP000199657"/>
    </source>
</evidence>
<keyword evidence="4" id="KW-1134">Transmembrane beta strand</keyword>
<gene>
    <name evidence="13" type="ORF">SAMN04488052_103197</name>
</gene>
<keyword evidence="9" id="KW-0472">Membrane</keyword>